<sequence length="190" mass="21679">MKFFYDSRTDLLGIQFQPPRNKPGKAGKSTKEVMPGVRMGWDERGNLDRIEIRDASRHQPELKNFISELVKEVLSHAKDIPQEILLAIEGTLRLSQEDTPSSKAEDYKPRLSFDAISNVLTTEFRPPFPGEPMMTKREVIPGIVASFTEQGELISMELLQALQHFPALQQFVQQGNEMLAMQHLFRNIGR</sequence>
<evidence type="ECO:0000313" key="2">
    <source>
        <dbReference type="Proteomes" id="UP000231019"/>
    </source>
</evidence>
<dbReference type="Proteomes" id="UP000231019">
    <property type="component" value="Unassembled WGS sequence"/>
</dbReference>
<gene>
    <name evidence="1" type="ORF">COW36_01600</name>
</gene>
<organism evidence="1 2">
    <name type="scientific">bacterium (Candidatus Blackallbacteria) CG17_big_fil_post_rev_8_21_14_2_50_48_46</name>
    <dbReference type="NCBI Taxonomy" id="2014261"/>
    <lineage>
        <taxon>Bacteria</taxon>
        <taxon>Candidatus Blackallbacteria</taxon>
    </lineage>
</organism>
<dbReference type="EMBL" id="PFFQ01000004">
    <property type="protein sequence ID" value="PIW19560.1"/>
    <property type="molecule type" value="Genomic_DNA"/>
</dbReference>
<protein>
    <submittedName>
        <fullName evidence="1">Uncharacterized protein</fullName>
    </submittedName>
</protein>
<dbReference type="AlphaFoldDB" id="A0A2M7GBP8"/>
<accession>A0A2M7GBP8</accession>
<proteinExistence type="predicted"/>
<reference evidence="1 2" key="1">
    <citation type="submission" date="2017-09" db="EMBL/GenBank/DDBJ databases">
        <title>Depth-based differentiation of microbial function through sediment-hosted aquifers and enrichment of novel symbionts in the deep terrestrial subsurface.</title>
        <authorList>
            <person name="Probst A.J."/>
            <person name="Ladd B."/>
            <person name="Jarett J.K."/>
            <person name="Geller-Mcgrath D.E."/>
            <person name="Sieber C.M."/>
            <person name="Emerson J.B."/>
            <person name="Anantharaman K."/>
            <person name="Thomas B.C."/>
            <person name="Malmstrom R."/>
            <person name="Stieglmeier M."/>
            <person name="Klingl A."/>
            <person name="Woyke T."/>
            <person name="Ryan C.M."/>
            <person name="Banfield J.F."/>
        </authorList>
    </citation>
    <scope>NUCLEOTIDE SEQUENCE [LARGE SCALE GENOMIC DNA]</scope>
    <source>
        <strain evidence="1">CG17_big_fil_post_rev_8_21_14_2_50_48_46</strain>
    </source>
</reference>
<evidence type="ECO:0000313" key="1">
    <source>
        <dbReference type="EMBL" id="PIW19560.1"/>
    </source>
</evidence>
<name>A0A2M7GBP8_9BACT</name>
<comment type="caution">
    <text evidence="1">The sequence shown here is derived from an EMBL/GenBank/DDBJ whole genome shotgun (WGS) entry which is preliminary data.</text>
</comment>